<feature type="domain" description="HTH cro/C1-type" evidence="2">
    <location>
        <begin position="7"/>
        <end position="61"/>
    </location>
</feature>
<sequence>MFSTISLEIARERRGLTKKELAVKAGLTPEHLTRVIKGKHIPDDAAIGSLAAALEYPKSFFLDEPSDQLVQENVSFRNLSSLTARDRNRAIQAGTLALALNDWMNKNFSLPTFKLADERFEDPAVAAHALRSYWGIGNRPIPNLLKLLEMKGMRIFSLDRDNSMVDAYSFYRGSQPYIMLNNSKSAERSRFNLAHELGHLIMHMHIGSDGEASNPDAKENHPDNIRRQEKEADQFASNFLMPPEDVKDHLPIVRNLDQLIDAKKRWRVSVAALARKCFDLGILTDWRYRAICQEISVRGYRRNEPEEIEKERSVILEKMLNLLMTQRKTLSDLAKENNLPEDEVDTLIQGVLLRKTARPESAKLSLV</sequence>
<evidence type="ECO:0000313" key="3">
    <source>
        <dbReference type="EMBL" id="MFC0268546.1"/>
    </source>
</evidence>
<accession>A0ABV6G4J0</accession>
<evidence type="ECO:0000259" key="2">
    <source>
        <dbReference type="PROSITE" id="PS50943"/>
    </source>
</evidence>
<gene>
    <name evidence="3" type="ORF">ACFFHW_11245</name>
</gene>
<dbReference type="Gene3D" id="1.10.10.2910">
    <property type="match status" value="1"/>
</dbReference>
<name>A0ABV6G4J0_9GAMM</name>
<dbReference type="SMART" id="SM00530">
    <property type="entry name" value="HTH_XRE"/>
    <property type="match status" value="1"/>
</dbReference>
<dbReference type="SUPFAM" id="SSF47413">
    <property type="entry name" value="lambda repressor-like DNA-binding domains"/>
    <property type="match status" value="1"/>
</dbReference>
<dbReference type="RefSeq" id="WP_026351685.1">
    <property type="nucleotide sequence ID" value="NZ_JBHLVX010000043.1"/>
</dbReference>
<dbReference type="PANTHER" id="PTHR43236">
    <property type="entry name" value="ANTITOXIN HIGA1"/>
    <property type="match status" value="1"/>
</dbReference>
<organism evidence="3 4">
    <name type="scientific">Kushneria aurantia</name>
    <dbReference type="NCBI Taxonomy" id="504092"/>
    <lineage>
        <taxon>Bacteria</taxon>
        <taxon>Pseudomonadati</taxon>
        <taxon>Pseudomonadota</taxon>
        <taxon>Gammaproteobacteria</taxon>
        <taxon>Oceanospirillales</taxon>
        <taxon>Halomonadaceae</taxon>
        <taxon>Kushneria</taxon>
    </lineage>
</organism>
<keyword evidence="4" id="KW-1185">Reference proteome</keyword>
<protein>
    <submittedName>
        <fullName evidence="3">Helix-turn-helix domain-containing protein</fullName>
    </submittedName>
</protein>
<dbReference type="Pfam" id="PF01381">
    <property type="entry name" value="HTH_3"/>
    <property type="match status" value="1"/>
</dbReference>
<dbReference type="InterPro" id="IPR052345">
    <property type="entry name" value="Rad_response_metalloprotease"/>
</dbReference>
<reference evidence="3 4" key="1">
    <citation type="submission" date="2024-09" db="EMBL/GenBank/DDBJ databases">
        <authorList>
            <person name="Sun Q."/>
            <person name="Mori K."/>
        </authorList>
    </citation>
    <scope>NUCLEOTIDE SEQUENCE [LARGE SCALE GENOMIC DNA]</scope>
    <source>
        <strain evidence="3 4">CCM 7415</strain>
    </source>
</reference>
<dbReference type="PROSITE" id="PS50943">
    <property type="entry name" value="HTH_CROC1"/>
    <property type="match status" value="1"/>
</dbReference>
<dbReference type="PANTHER" id="PTHR43236:SF1">
    <property type="entry name" value="BLL7220 PROTEIN"/>
    <property type="match status" value="1"/>
</dbReference>
<dbReference type="InterPro" id="IPR010982">
    <property type="entry name" value="Lambda_DNA-bd_dom_sf"/>
</dbReference>
<dbReference type="Pfam" id="PF06114">
    <property type="entry name" value="Peptidase_M78"/>
    <property type="match status" value="1"/>
</dbReference>
<evidence type="ECO:0000256" key="1">
    <source>
        <dbReference type="ARBA" id="ARBA00007227"/>
    </source>
</evidence>
<comment type="caution">
    <text evidence="3">The sequence shown here is derived from an EMBL/GenBank/DDBJ whole genome shotgun (WGS) entry which is preliminary data.</text>
</comment>
<comment type="similarity">
    <text evidence="1">Belongs to the short-chain fatty acyl-CoA assimilation regulator (ScfR) family.</text>
</comment>
<dbReference type="CDD" id="cd00093">
    <property type="entry name" value="HTH_XRE"/>
    <property type="match status" value="1"/>
</dbReference>
<proteinExistence type="inferred from homology"/>
<dbReference type="InterPro" id="IPR001387">
    <property type="entry name" value="Cro/C1-type_HTH"/>
</dbReference>
<dbReference type="Proteomes" id="UP001589814">
    <property type="component" value="Unassembled WGS sequence"/>
</dbReference>
<dbReference type="Gene3D" id="1.10.260.40">
    <property type="entry name" value="lambda repressor-like DNA-binding domains"/>
    <property type="match status" value="1"/>
</dbReference>
<evidence type="ECO:0000313" key="4">
    <source>
        <dbReference type="Proteomes" id="UP001589814"/>
    </source>
</evidence>
<dbReference type="InterPro" id="IPR010359">
    <property type="entry name" value="IrrE_HExxH"/>
</dbReference>
<dbReference type="EMBL" id="JBHLVX010000043">
    <property type="protein sequence ID" value="MFC0268546.1"/>
    <property type="molecule type" value="Genomic_DNA"/>
</dbReference>